<feature type="region of interest" description="Disordered" evidence="1">
    <location>
        <begin position="382"/>
        <end position="652"/>
    </location>
</feature>
<evidence type="ECO:0000256" key="1">
    <source>
        <dbReference type="SAM" id="MobiDB-lite"/>
    </source>
</evidence>
<dbReference type="Proteomes" id="UP001172673">
    <property type="component" value="Unassembled WGS sequence"/>
</dbReference>
<feature type="compositionally biased region" description="Basic and acidic residues" evidence="1">
    <location>
        <begin position="246"/>
        <end position="258"/>
    </location>
</feature>
<name>A0AA39CPM7_9EURO</name>
<evidence type="ECO:0000313" key="3">
    <source>
        <dbReference type="Proteomes" id="UP001172673"/>
    </source>
</evidence>
<feature type="compositionally biased region" description="Basic residues" evidence="1">
    <location>
        <begin position="346"/>
        <end position="361"/>
    </location>
</feature>
<accession>A0AA39CPM7</accession>
<feature type="region of interest" description="Disordered" evidence="1">
    <location>
        <begin position="161"/>
        <end position="258"/>
    </location>
</feature>
<evidence type="ECO:0000313" key="2">
    <source>
        <dbReference type="EMBL" id="KAJ9615397.1"/>
    </source>
</evidence>
<feature type="region of interest" description="Disordered" evidence="1">
    <location>
        <begin position="337"/>
        <end position="361"/>
    </location>
</feature>
<sequence length="671" mass="75267">MNSSLGPQKGKVAARVRVFQDVPHLESRIPSFQLPPHVLAHHMEPAVIFGHGRRGGPDSSLDTERTSTDGSEQSHGNGRPPVAEIFYHDVRDIEELNNQHDEHHKIQTRPVTSMDGPGDSRGLSRRGTEHRIGHQVRRQNRSMENIADDPALEITMARSRLRSTAASKKQPAPDVREPPRTRALTIDDLNTMLDDAIKSNSPKPEVSSDEQPASLAPKPGLVLRRASTRQDRERGRSPSRIRIPRRTTESVEPRTSEESIRVHYDEAEMALQRQGVGRKDAANHRDTLKAVSPATSQVRPLPVPNTQLSPVKQRAAIFESLSKKAEPLGHDSICHHFGHEHDPTHDHKHHHPGPPREKPKKVHRIKFGDRIEERPATPLIPLTLPTLVTKEKTARSPPPPEKKELQHDAEVVDEKPAPDDVFKAEAHERKSSLGWPFKWGLFNKGASAPPQESGSSQTEADQKDEHYPTTRPSVVRSKVQEILQAVEEKDDAEQRRREAEKGRMTRRNTRAAPPSRRQTVVRRVDPKEEIISGLQPLESPLNDPPQLLRLAATGDESSRTPLQSAMSEKQVLAPPIRPEQSSDSASSPRKSLPQTPVRGRPSLAYRPTPDQQHSIERQFNLSPARSASRQRQGVKVEVEIRESPEREARERGEKIVIVRADVASDMDDEER</sequence>
<feature type="compositionally biased region" description="Basic and acidic residues" evidence="1">
    <location>
        <begin position="389"/>
        <end position="431"/>
    </location>
</feature>
<comment type="caution">
    <text evidence="2">The sequence shown here is derived from an EMBL/GenBank/DDBJ whole genome shotgun (WGS) entry which is preliminary data.</text>
</comment>
<gene>
    <name evidence="2" type="ORF">H2200_001472</name>
</gene>
<feature type="compositionally biased region" description="Polar residues" evidence="1">
    <location>
        <begin position="609"/>
        <end position="631"/>
    </location>
</feature>
<keyword evidence="3" id="KW-1185">Reference proteome</keyword>
<organism evidence="2 3">
    <name type="scientific">Cladophialophora chaetospira</name>
    <dbReference type="NCBI Taxonomy" id="386627"/>
    <lineage>
        <taxon>Eukaryota</taxon>
        <taxon>Fungi</taxon>
        <taxon>Dikarya</taxon>
        <taxon>Ascomycota</taxon>
        <taxon>Pezizomycotina</taxon>
        <taxon>Eurotiomycetes</taxon>
        <taxon>Chaetothyriomycetidae</taxon>
        <taxon>Chaetothyriales</taxon>
        <taxon>Herpotrichiellaceae</taxon>
        <taxon>Cladophialophora</taxon>
    </lineage>
</organism>
<feature type="compositionally biased region" description="Basic and acidic residues" evidence="1">
    <location>
        <begin position="634"/>
        <end position="652"/>
    </location>
</feature>
<dbReference type="EMBL" id="JAPDRK010000002">
    <property type="protein sequence ID" value="KAJ9615397.1"/>
    <property type="molecule type" value="Genomic_DNA"/>
</dbReference>
<feature type="region of interest" description="Disordered" evidence="1">
    <location>
        <begin position="101"/>
        <end position="137"/>
    </location>
</feature>
<feature type="compositionally biased region" description="Basic and acidic residues" evidence="1">
    <location>
        <begin position="492"/>
        <end position="503"/>
    </location>
</feature>
<feature type="compositionally biased region" description="Polar residues" evidence="1">
    <location>
        <begin position="450"/>
        <end position="459"/>
    </location>
</feature>
<dbReference type="AlphaFoldDB" id="A0AA39CPM7"/>
<feature type="region of interest" description="Disordered" evidence="1">
    <location>
        <begin position="49"/>
        <end position="82"/>
    </location>
</feature>
<reference evidence="2" key="1">
    <citation type="submission" date="2022-10" db="EMBL/GenBank/DDBJ databases">
        <title>Culturing micro-colonial fungi from biological soil crusts in the Mojave desert and describing Neophaeococcomyces mojavensis, and introducing the new genera and species Taxawa tesnikishii.</title>
        <authorList>
            <person name="Kurbessoian T."/>
            <person name="Stajich J.E."/>
        </authorList>
    </citation>
    <scope>NUCLEOTIDE SEQUENCE</scope>
    <source>
        <strain evidence="2">TK_41</strain>
    </source>
</reference>
<proteinExistence type="predicted"/>
<feature type="compositionally biased region" description="Polar residues" evidence="1">
    <location>
        <begin position="579"/>
        <end position="594"/>
    </location>
</feature>
<protein>
    <submittedName>
        <fullName evidence="2">Uncharacterized protein</fullName>
    </submittedName>
</protein>